<dbReference type="PANTHER" id="PTHR34474">
    <property type="entry name" value="SIGNAL TRANSDUCTION PROTEIN TRAP"/>
    <property type="match status" value="1"/>
</dbReference>
<organism evidence="2 4">
    <name type="scientific">Candidatus Chlorohelix allophototropha</name>
    <dbReference type="NCBI Taxonomy" id="3003348"/>
    <lineage>
        <taxon>Bacteria</taxon>
        <taxon>Bacillati</taxon>
        <taxon>Chloroflexota</taxon>
        <taxon>Chloroflexia</taxon>
        <taxon>Candidatus Chloroheliales</taxon>
        <taxon>Candidatus Chloroheliaceae</taxon>
        <taxon>Candidatus Chlorohelix</taxon>
    </lineage>
</organism>
<sequence>MIVVQNRITCPVEVSGRVEQGFAHSTEGMKSNKGFVSFNLLKLENEVEAGKVLYVAMTFWEDRESFQTWREGDSFAKAHSSRASGEKSPLQSTVEVFEVV</sequence>
<feature type="domain" description="ABM" evidence="1">
    <location>
        <begin position="2"/>
        <end position="96"/>
    </location>
</feature>
<dbReference type="Proteomes" id="UP001431572">
    <property type="component" value="Chromosome 1"/>
</dbReference>
<dbReference type="InterPro" id="IPR011008">
    <property type="entry name" value="Dimeric_a/b-barrel"/>
</dbReference>
<reference evidence="3" key="2">
    <citation type="journal article" date="2024" name="Nature">
        <title>Anoxygenic phototroph of the Chloroflexota uses a type I reaction centre.</title>
        <authorList>
            <person name="Tsuji J.M."/>
            <person name="Shaw N.A."/>
            <person name="Nagashima S."/>
            <person name="Venkiteswaran J.J."/>
            <person name="Schiff S.L."/>
            <person name="Watanabe T."/>
            <person name="Fukui M."/>
            <person name="Hanada S."/>
            <person name="Tank M."/>
            <person name="Neufeld J.D."/>
        </authorList>
    </citation>
    <scope>NUCLEOTIDE SEQUENCE</scope>
    <source>
        <strain evidence="3">L227-S17</strain>
    </source>
</reference>
<evidence type="ECO:0000313" key="4">
    <source>
        <dbReference type="Proteomes" id="UP000521676"/>
    </source>
</evidence>
<protein>
    <submittedName>
        <fullName evidence="2">Antibiotic biosynthesis monooxygenase</fullName>
    </submittedName>
</protein>
<dbReference type="SUPFAM" id="SSF54909">
    <property type="entry name" value="Dimeric alpha+beta barrel"/>
    <property type="match status" value="1"/>
</dbReference>
<dbReference type="PROSITE" id="PS51725">
    <property type="entry name" value="ABM"/>
    <property type="match status" value="1"/>
</dbReference>
<evidence type="ECO:0000313" key="3">
    <source>
        <dbReference type="EMBL" id="WJW67672.1"/>
    </source>
</evidence>
<dbReference type="Pfam" id="PF03992">
    <property type="entry name" value="ABM"/>
    <property type="match status" value="1"/>
</dbReference>
<evidence type="ECO:0000259" key="1">
    <source>
        <dbReference type="PROSITE" id="PS51725"/>
    </source>
</evidence>
<keyword evidence="2" id="KW-0503">Monooxygenase</keyword>
<name>A0A8T7LY26_9CHLR</name>
<dbReference type="GO" id="GO:0004497">
    <property type="term" value="F:monooxygenase activity"/>
    <property type="evidence" value="ECO:0007669"/>
    <property type="project" value="UniProtKB-KW"/>
</dbReference>
<dbReference type="RefSeq" id="WP_341469563.1">
    <property type="nucleotide sequence ID" value="NZ_CP128399.1"/>
</dbReference>
<keyword evidence="2" id="KW-0560">Oxidoreductase</keyword>
<proteinExistence type="predicted"/>
<dbReference type="InterPro" id="IPR007138">
    <property type="entry name" value="ABM_dom"/>
</dbReference>
<accession>A0A8T7LY26</accession>
<dbReference type="PANTHER" id="PTHR34474:SF2">
    <property type="entry name" value="SIGNAL TRANSDUCTION PROTEIN TRAP"/>
    <property type="match status" value="1"/>
</dbReference>
<gene>
    <name evidence="2" type="ORF">HXX08_08015</name>
    <name evidence="3" type="ORF">OZ401_000947</name>
</gene>
<dbReference type="EMBL" id="JACATZ010000001">
    <property type="protein sequence ID" value="NWJ45807.1"/>
    <property type="molecule type" value="Genomic_DNA"/>
</dbReference>
<dbReference type="EMBL" id="CP128399">
    <property type="protein sequence ID" value="WJW67672.1"/>
    <property type="molecule type" value="Genomic_DNA"/>
</dbReference>
<dbReference type="InterPro" id="IPR050404">
    <property type="entry name" value="Heme-degrading_MO"/>
</dbReference>
<dbReference type="AlphaFoldDB" id="A0A8T7LY26"/>
<dbReference type="Gene3D" id="3.30.70.100">
    <property type="match status" value="1"/>
</dbReference>
<dbReference type="Proteomes" id="UP000521676">
    <property type="component" value="Unassembled WGS sequence"/>
</dbReference>
<evidence type="ECO:0000313" key="5">
    <source>
        <dbReference type="Proteomes" id="UP001431572"/>
    </source>
</evidence>
<evidence type="ECO:0000313" key="2">
    <source>
        <dbReference type="EMBL" id="NWJ45807.1"/>
    </source>
</evidence>
<reference evidence="2 4" key="1">
    <citation type="submission" date="2020-06" db="EMBL/GenBank/DDBJ databases">
        <title>Anoxygenic phototrophic Chloroflexota member uses a Type I reaction center.</title>
        <authorList>
            <person name="Tsuji J.M."/>
            <person name="Shaw N.A."/>
            <person name="Nagashima S."/>
            <person name="Venkiteswaran J."/>
            <person name="Schiff S.L."/>
            <person name="Hanada S."/>
            <person name="Tank M."/>
            <person name="Neufeld J.D."/>
        </authorList>
    </citation>
    <scope>NUCLEOTIDE SEQUENCE [LARGE SCALE GENOMIC DNA]</scope>
    <source>
        <strain evidence="2">L227-S17</strain>
    </source>
</reference>
<keyword evidence="5" id="KW-1185">Reference proteome</keyword>